<evidence type="ECO:0000259" key="7">
    <source>
        <dbReference type="PROSITE" id="PS50059"/>
    </source>
</evidence>
<evidence type="ECO:0000256" key="6">
    <source>
        <dbReference type="SAM" id="SignalP"/>
    </source>
</evidence>
<keyword evidence="3 5" id="KW-0697">Rotamase</keyword>
<dbReference type="GO" id="GO:0003755">
    <property type="term" value="F:peptidyl-prolyl cis-trans isomerase activity"/>
    <property type="evidence" value="ECO:0007669"/>
    <property type="project" value="UniProtKB-KW"/>
</dbReference>
<keyword evidence="6" id="KW-0732">Signal</keyword>
<evidence type="ECO:0000256" key="2">
    <source>
        <dbReference type="ARBA" id="ARBA00013194"/>
    </source>
</evidence>
<keyword evidence="4 5" id="KW-0413">Isomerase</keyword>
<dbReference type="InterPro" id="IPR046357">
    <property type="entry name" value="PPIase_dom_sf"/>
</dbReference>
<sequence>MRRIPALVSSVAVLTVLAASLAGCSPSTASCTPTIAAGETSALVEATGEVGSKPAISIPAPLTAKTPERSVIVEGEGGFATEGSTVDFEVSLVDAANGEFLDSTGYDENAFLGVAGRDGAMYQALVCARPGDRLAVTSTLGDSGLDVTSSATEDDLARSLVLVIDVRSIYLGKADGVNQLPQDGMPNVVTAPDGTPGVSVLTTEPPTETRISTIKAGSGVALADGDSAVLNLTAWVWPSDGSDLRQISTTWNKKPIVQLVANDPTAAQGVPPGVFDALVGARVGSQVLAVVAPDDSFADDSWPSGASAGDTLIYVIDVLGLRSTGK</sequence>
<dbReference type="Gene3D" id="3.10.50.40">
    <property type="match status" value="1"/>
</dbReference>
<evidence type="ECO:0000313" key="9">
    <source>
        <dbReference type="Proteomes" id="UP000278886"/>
    </source>
</evidence>
<dbReference type="PROSITE" id="PS50059">
    <property type="entry name" value="FKBP_PPIASE"/>
    <property type="match status" value="1"/>
</dbReference>
<dbReference type="AlphaFoldDB" id="A0A387BAR7"/>
<evidence type="ECO:0000256" key="1">
    <source>
        <dbReference type="ARBA" id="ARBA00000971"/>
    </source>
</evidence>
<gene>
    <name evidence="8" type="ORF">D7I47_12610</name>
</gene>
<accession>A0A387BAR7</accession>
<dbReference type="SUPFAM" id="SSF54534">
    <property type="entry name" value="FKBP-like"/>
    <property type="match status" value="1"/>
</dbReference>
<feature type="chain" id="PRO_5017370880" description="peptidylprolyl isomerase" evidence="6">
    <location>
        <begin position="30"/>
        <end position="326"/>
    </location>
</feature>
<evidence type="ECO:0000256" key="5">
    <source>
        <dbReference type="PROSITE-ProRule" id="PRU00277"/>
    </source>
</evidence>
<dbReference type="RefSeq" id="WP_120763380.1">
    <property type="nucleotide sequence ID" value="NZ_CP032630.1"/>
</dbReference>
<feature type="signal peptide" evidence="6">
    <location>
        <begin position="1"/>
        <end position="29"/>
    </location>
</feature>
<dbReference type="PROSITE" id="PS51257">
    <property type="entry name" value="PROKAR_LIPOPROTEIN"/>
    <property type="match status" value="1"/>
</dbReference>
<evidence type="ECO:0000313" key="8">
    <source>
        <dbReference type="EMBL" id="AYF99011.1"/>
    </source>
</evidence>
<dbReference type="Proteomes" id="UP000278886">
    <property type="component" value="Chromosome"/>
</dbReference>
<evidence type="ECO:0000256" key="3">
    <source>
        <dbReference type="ARBA" id="ARBA00023110"/>
    </source>
</evidence>
<evidence type="ECO:0000256" key="4">
    <source>
        <dbReference type="ARBA" id="ARBA00023235"/>
    </source>
</evidence>
<keyword evidence="9" id="KW-1185">Reference proteome</keyword>
<comment type="catalytic activity">
    <reaction evidence="1 5">
        <text>[protein]-peptidylproline (omega=180) = [protein]-peptidylproline (omega=0)</text>
        <dbReference type="Rhea" id="RHEA:16237"/>
        <dbReference type="Rhea" id="RHEA-COMP:10747"/>
        <dbReference type="Rhea" id="RHEA-COMP:10748"/>
        <dbReference type="ChEBI" id="CHEBI:83833"/>
        <dbReference type="ChEBI" id="CHEBI:83834"/>
        <dbReference type="EC" id="5.2.1.8"/>
    </reaction>
</comment>
<dbReference type="EC" id="5.2.1.8" evidence="2 5"/>
<dbReference type="EMBL" id="CP032630">
    <property type="protein sequence ID" value="AYF99011.1"/>
    <property type="molecule type" value="Genomic_DNA"/>
</dbReference>
<name>A0A387BAR7_9MICO</name>
<dbReference type="KEGG" id="lyd:D7I47_12610"/>
<protein>
    <recommendedName>
        <fullName evidence="2 5">peptidylprolyl isomerase</fullName>
        <ecNumber evidence="2 5">5.2.1.8</ecNumber>
    </recommendedName>
</protein>
<organism evidence="8 9">
    <name type="scientific">Protaetiibacter intestinalis</name>
    <dbReference type="NCBI Taxonomy" id="2419774"/>
    <lineage>
        <taxon>Bacteria</taxon>
        <taxon>Bacillati</taxon>
        <taxon>Actinomycetota</taxon>
        <taxon>Actinomycetes</taxon>
        <taxon>Micrococcales</taxon>
        <taxon>Microbacteriaceae</taxon>
        <taxon>Protaetiibacter</taxon>
    </lineage>
</organism>
<dbReference type="OrthoDB" id="25996at2"/>
<dbReference type="InterPro" id="IPR001179">
    <property type="entry name" value="PPIase_FKBP_dom"/>
</dbReference>
<feature type="domain" description="PPIase FKBP-type" evidence="7">
    <location>
        <begin position="225"/>
        <end position="322"/>
    </location>
</feature>
<proteinExistence type="predicted"/>
<reference evidence="9" key="1">
    <citation type="submission" date="2018-09" db="EMBL/GenBank/DDBJ databases">
        <title>Genome sequencing of strain 2DFWR-13.</title>
        <authorList>
            <person name="Heo J."/>
            <person name="Kim S.-J."/>
            <person name="Kwon S.-W."/>
        </authorList>
    </citation>
    <scope>NUCLEOTIDE SEQUENCE [LARGE SCALE GENOMIC DNA]</scope>
    <source>
        <strain evidence="9">2DFWR-13</strain>
    </source>
</reference>